<dbReference type="EMBL" id="JACGWO010000003">
    <property type="protein sequence ID" value="KAK4430995.1"/>
    <property type="molecule type" value="Genomic_DNA"/>
</dbReference>
<reference evidence="1" key="2">
    <citation type="journal article" date="2024" name="Plant">
        <title>Genomic evolution and insights into agronomic trait innovations of Sesamum species.</title>
        <authorList>
            <person name="Miao H."/>
            <person name="Wang L."/>
            <person name="Qu L."/>
            <person name="Liu H."/>
            <person name="Sun Y."/>
            <person name="Le M."/>
            <person name="Wang Q."/>
            <person name="Wei S."/>
            <person name="Zheng Y."/>
            <person name="Lin W."/>
            <person name="Duan Y."/>
            <person name="Cao H."/>
            <person name="Xiong S."/>
            <person name="Wang X."/>
            <person name="Wei L."/>
            <person name="Li C."/>
            <person name="Ma Q."/>
            <person name="Ju M."/>
            <person name="Zhao R."/>
            <person name="Li G."/>
            <person name="Mu C."/>
            <person name="Tian Q."/>
            <person name="Mei H."/>
            <person name="Zhang T."/>
            <person name="Gao T."/>
            <person name="Zhang H."/>
        </authorList>
    </citation>
    <scope>NUCLEOTIDE SEQUENCE</scope>
    <source>
        <strain evidence="1">3651</strain>
    </source>
</reference>
<name>A0AAE1YIQ1_9LAMI</name>
<evidence type="ECO:0000313" key="2">
    <source>
        <dbReference type="Proteomes" id="UP001293254"/>
    </source>
</evidence>
<dbReference type="Proteomes" id="UP001293254">
    <property type="component" value="Unassembled WGS sequence"/>
</dbReference>
<gene>
    <name evidence="1" type="ORF">Salat_0861500</name>
</gene>
<sequence>MASTTPAKTKTTTLKFNSEEDVAVALAKYTADLSEKYIKRKGSFSIVLSSGWKNFPARPQPRAPPPESSSDALSTHAARCLIGRRMRDHLSPELDVFAHRSPSPSLVNSSVILTTHLLRPPPVFSSHQGAHSYPCGSYFCYHFHRIAEKIAASVQPSFCRCTNDPASETTAVQFFALCRVDRYPPWPFSFGFRGASITSRQIGNLFD</sequence>
<evidence type="ECO:0000313" key="1">
    <source>
        <dbReference type="EMBL" id="KAK4430995.1"/>
    </source>
</evidence>
<comment type="caution">
    <text evidence="1">The sequence shown here is derived from an EMBL/GenBank/DDBJ whole genome shotgun (WGS) entry which is preliminary data.</text>
</comment>
<reference evidence="1" key="1">
    <citation type="submission" date="2020-06" db="EMBL/GenBank/DDBJ databases">
        <authorList>
            <person name="Li T."/>
            <person name="Hu X."/>
            <person name="Zhang T."/>
            <person name="Song X."/>
            <person name="Zhang H."/>
            <person name="Dai N."/>
            <person name="Sheng W."/>
            <person name="Hou X."/>
            <person name="Wei L."/>
        </authorList>
    </citation>
    <scope>NUCLEOTIDE SEQUENCE</scope>
    <source>
        <strain evidence="1">3651</strain>
        <tissue evidence="1">Leaf</tissue>
    </source>
</reference>
<organism evidence="1 2">
    <name type="scientific">Sesamum alatum</name>
    <dbReference type="NCBI Taxonomy" id="300844"/>
    <lineage>
        <taxon>Eukaryota</taxon>
        <taxon>Viridiplantae</taxon>
        <taxon>Streptophyta</taxon>
        <taxon>Embryophyta</taxon>
        <taxon>Tracheophyta</taxon>
        <taxon>Spermatophyta</taxon>
        <taxon>Magnoliopsida</taxon>
        <taxon>eudicotyledons</taxon>
        <taxon>Gunneridae</taxon>
        <taxon>Pentapetalae</taxon>
        <taxon>asterids</taxon>
        <taxon>lamiids</taxon>
        <taxon>Lamiales</taxon>
        <taxon>Pedaliaceae</taxon>
        <taxon>Sesamum</taxon>
    </lineage>
</organism>
<proteinExistence type="predicted"/>
<protein>
    <submittedName>
        <fullName evidence="1">Uncharacterized protein</fullName>
    </submittedName>
</protein>
<accession>A0AAE1YIQ1</accession>
<dbReference type="AlphaFoldDB" id="A0AAE1YIQ1"/>
<keyword evidence="2" id="KW-1185">Reference proteome</keyword>